<feature type="transmembrane region" description="Helical" evidence="6">
    <location>
        <begin position="235"/>
        <end position="257"/>
    </location>
</feature>
<evidence type="ECO:0000256" key="3">
    <source>
        <dbReference type="ARBA" id="ARBA00022692"/>
    </source>
</evidence>
<dbReference type="GO" id="GO:0005886">
    <property type="term" value="C:plasma membrane"/>
    <property type="evidence" value="ECO:0007669"/>
    <property type="project" value="UniProtKB-SubCell"/>
</dbReference>
<evidence type="ECO:0000256" key="2">
    <source>
        <dbReference type="ARBA" id="ARBA00022475"/>
    </source>
</evidence>
<feature type="transmembrane region" description="Helical" evidence="6">
    <location>
        <begin position="70"/>
        <end position="93"/>
    </location>
</feature>
<keyword evidence="5 6" id="KW-0472">Membrane</keyword>
<evidence type="ECO:0000313" key="9">
    <source>
        <dbReference type="Proteomes" id="UP000646478"/>
    </source>
</evidence>
<reference evidence="8" key="1">
    <citation type="journal article" date="2014" name="Int. J. Syst. Evol. Microbiol.">
        <title>Complete genome sequence of Corynebacterium casei LMG S-19264T (=DSM 44701T), isolated from a smear-ripened cheese.</title>
        <authorList>
            <consortium name="US DOE Joint Genome Institute (JGI-PGF)"/>
            <person name="Walter F."/>
            <person name="Albersmeier A."/>
            <person name="Kalinowski J."/>
            <person name="Ruckert C."/>
        </authorList>
    </citation>
    <scope>NUCLEOTIDE SEQUENCE</scope>
    <source>
        <strain evidence="8">CGMCC 1.15082</strain>
    </source>
</reference>
<evidence type="ECO:0000256" key="4">
    <source>
        <dbReference type="ARBA" id="ARBA00022989"/>
    </source>
</evidence>
<dbReference type="EMBL" id="BMHH01000010">
    <property type="protein sequence ID" value="GGA96692.1"/>
    <property type="molecule type" value="Genomic_DNA"/>
</dbReference>
<evidence type="ECO:0000313" key="8">
    <source>
        <dbReference type="EMBL" id="GGA96692.1"/>
    </source>
</evidence>
<dbReference type="RefSeq" id="WP_188824644.1">
    <property type="nucleotide sequence ID" value="NZ_BMHH01000010.1"/>
</dbReference>
<feature type="transmembrane region" description="Helical" evidence="6">
    <location>
        <begin position="156"/>
        <end position="175"/>
    </location>
</feature>
<evidence type="ECO:0000256" key="5">
    <source>
        <dbReference type="ARBA" id="ARBA00023136"/>
    </source>
</evidence>
<dbReference type="PANTHER" id="PTHR43124:SF10">
    <property type="entry name" value="PURINE EFFLUX PUMP PBUE"/>
    <property type="match status" value="1"/>
</dbReference>
<dbReference type="SUPFAM" id="SSF103473">
    <property type="entry name" value="MFS general substrate transporter"/>
    <property type="match status" value="1"/>
</dbReference>
<evidence type="ECO:0000259" key="7">
    <source>
        <dbReference type="PROSITE" id="PS50850"/>
    </source>
</evidence>
<dbReference type="InterPro" id="IPR020846">
    <property type="entry name" value="MFS_dom"/>
</dbReference>
<name>A0A916SFJ5_9HYPH</name>
<feature type="domain" description="Major facilitator superfamily (MFS) profile" evidence="7">
    <location>
        <begin position="4"/>
        <end position="385"/>
    </location>
</feature>
<accession>A0A916SFJ5</accession>
<feature type="transmembrane region" description="Helical" evidence="6">
    <location>
        <begin position="128"/>
        <end position="150"/>
    </location>
</feature>
<evidence type="ECO:0000256" key="6">
    <source>
        <dbReference type="SAM" id="Phobius"/>
    </source>
</evidence>
<proteinExistence type="predicted"/>
<dbReference type="InterPro" id="IPR036259">
    <property type="entry name" value="MFS_trans_sf"/>
</dbReference>
<feature type="transmembrane region" description="Helical" evidence="6">
    <location>
        <begin position="334"/>
        <end position="356"/>
    </location>
</feature>
<dbReference type="InterPro" id="IPR050189">
    <property type="entry name" value="MFS_Efflux_Transporters"/>
</dbReference>
<comment type="subcellular location">
    <subcellularLocation>
        <location evidence="1">Cell membrane</location>
        <topology evidence="1">Multi-pass membrane protein</topology>
    </subcellularLocation>
</comment>
<dbReference type="PANTHER" id="PTHR43124">
    <property type="entry name" value="PURINE EFFLUX PUMP PBUE"/>
    <property type="match status" value="1"/>
</dbReference>
<reference evidence="8" key="2">
    <citation type="submission" date="2020-09" db="EMBL/GenBank/DDBJ databases">
        <authorList>
            <person name="Sun Q."/>
            <person name="Zhou Y."/>
        </authorList>
    </citation>
    <scope>NUCLEOTIDE SEQUENCE</scope>
    <source>
        <strain evidence="8">CGMCC 1.15082</strain>
    </source>
</reference>
<dbReference type="GO" id="GO:0022857">
    <property type="term" value="F:transmembrane transporter activity"/>
    <property type="evidence" value="ECO:0007669"/>
    <property type="project" value="InterPro"/>
</dbReference>
<keyword evidence="4 6" id="KW-1133">Transmembrane helix</keyword>
<feature type="transmembrane region" description="Helical" evidence="6">
    <location>
        <begin position="43"/>
        <end position="63"/>
    </location>
</feature>
<dbReference type="Pfam" id="PF07690">
    <property type="entry name" value="MFS_1"/>
    <property type="match status" value="1"/>
</dbReference>
<feature type="transmembrane region" description="Helical" evidence="6">
    <location>
        <begin position="99"/>
        <end position="121"/>
    </location>
</feature>
<keyword evidence="3 6" id="KW-0812">Transmembrane</keyword>
<feature type="transmembrane region" description="Helical" evidence="6">
    <location>
        <begin position="362"/>
        <end position="386"/>
    </location>
</feature>
<protein>
    <submittedName>
        <fullName evidence="8">MFS transporter</fullName>
    </submittedName>
</protein>
<organism evidence="8 9">
    <name type="scientific">Brucella endophytica</name>
    <dbReference type="NCBI Taxonomy" id="1963359"/>
    <lineage>
        <taxon>Bacteria</taxon>
        <taxon>Pseudomonadati</taxon>
        <taxon>Pseudomonadota</taxon>
        <taxon>Alphaproteobacteria</taxon>
        <taxon>Hyphomicrobiales</taxon>
        <taxon>Brucellaceae</taxon>
        <taxon>Brucella/Ochrobactrum group</taxon>
        <taxon>Brucella</taxon>
    </lineage>
</organism>
<sequence>MDRRFIWLALGSFAIGTEGYVISSLLPNISADLGVSLPHTGYLITAFALAYAIGAPVLTSLVASADRRRVITATLALFVCGNLIAATSSSFAMLMAARIVMALAAGPFTAMAQATAVALAGPKRRASAIAIIAGGVTVAVTLGAPLGALIGNLVGWRGNFVTVAIFGGLATLILWRELPKGLTGPRQPLSERLAAAVQPGVFPTLVTTFLFTVGSFAIFTYIAPLAMQGAGLGVSALPLLLLLFGIGAAIGNLAGGYLADRFGAFRTGLIVLALDVIILATFSVIPLFAPRPLAGVILIAAMVPWGLIGWAFPPAQASHIVSVAPKLAPITLSLNNSVVYLGVAFGSFIGSLVLQYRWLAELGFVAALFALLAIVSLLVFQQPAALRAVKRVKSRRAGGKAPRQQMPGAVAR</sequence>
<feature type="transmembrane region" description="Helical" evidence="6">
    <location>
        <begin position="295"/>
        <end position="313"/>
    </location>
</feature>
<dbReference type="Proteomes" id="UP000646478">
    <property type="component" value="Unassembled WGS sequence"/>
</dbReference>
<dbReference type="AlphaFoldDB" id="A0A916SFJ5"/>
<dbReference type="PROSITE" id="PS50850">
    <property type="entry name" value="MFS"/>
    <property type="match status" value="1"/>
</dbReference>
<keyword evidence="9" id="KW-1185">Reference proteome</keyword>
<dbReference type="CDD" id="cd17324">
    <property type="entry name" value="MFS_NepI_like"/>
    <property type="match status" value="1"/>
</dbReference>
<dbReference type="Gene3D" id="1.20.1250.20">
    <property type="entry name" value="MFS general substrate transporter like domains"/>
    <property type="match status" value="2"/>
</dbReference>
<gene>
    <name evidence="8" type="ORF">GCM10011491_26290</name>
</gene>
<feature type="transmembrane region" description="Helical" evidence="6">
    <location>
        <begin position="196"/>
        <end position="223"/>
    </location>
</feature>
<dbReference type="InterPro" id="IPR011701">
    <property type="entry name" value="MFS"/>
</dbReference>
<evidence type="ECO:0000256" key="1">
    <source>
        <dbReference type="ARBA" id="ARBA00004651"/>
    </source>
</evidence>
<comment type="caution">
    <text evidence="8">The sequence shown here is derived from an EMBL/GenBank/DDBJ whole genome shotgun (WGS) entry which is preliminary data.</text>
</comment>
<keyword evidence="2" id="KW-1003">Cell membrane</keyword>
<feature type="transmembrane region" description="Helical" evidence="6">
    <location>
        <begin position="269"/>
        <end position="289"/>
    </location>
</feature>